<gene>
    <name evidence="3" type="ORF">DIE28_11000</name>
</gene>
<keyword evidence="4" id="KW-1185">Reference proteome</keyword>
<dbReference type="CDD" id="cd03441">
    <property type="entry name" value="R_hydratase_like"/>
    <property type="match status" value="1"/>
</dbReference>
<comment type="caution">
    <text evidence="3">The sequence shown here is derived from an EMBL/GenBank/DDBJ whole genome shotgun (WGS) entry which is preliminary data.</text>
</comment>
<proteinExistence type="predicted"/>
<accession>A0A3D8PCD2</accession>
<dbReference type="SUPFAM" id="SSF54637">
    <property type="entry name" value="Thioesterase/thiol ester dehydrase-isomerase"/>
    <property type="match status" value="2"/>
</dbReference>
<evidence type="ECO:0000313" key="4">
    <source>
        <dbReference type="Proteomes" id="UP000256679"/>
    </source>
</evidence>
<organism evidence="3 4">
    <name type="scientific">Paracoccus thiocyanatus</name>
    <dbReference type="NCBI Taxonomy" id="34006"/>
    <lineage>
        <taxon>Bacteria</taxon>
        <taxon>Pseudomonadati</taxon>
        <taxon>Pseudomonadota</taxon>
        <taxon>Alphaproteobacteria</taxon>
        <taxon>Rhodobacterales</taxon>
        <taxon>Paracoccaceae</taxon>
        <taxon>Paracoccus</taxon>
    </lineage>
</organism>
<name>A0A3D8PCD2_9RHOB</name>
<feature type="domain" description="FAS1-like dehydratase" evidence="2">
    <location>
        <begin position="72"/>
        <end position="193"/>
    </location>
</feature>
<evidence type="ECO:0000313" key="3">
    <source>
        <dbReference type="EMBL" id="RDW12921.1"/>
    </source>
</evidence>
<reference evidence="3 4" key="1">
    <citation type="submission" date="2018-05" db="EMBL/GenBank/DDBJ databases">
        <title>Whole genome sequencing of Paracoccus thiocyanatus SST.</title>
        <authorList>
            <person name="Ghosh W."/>
            <person name="Rameez M.J."/>
            <person name="Roy C."/>
        </authorList>
    </citation>
    <scope>NUCLEOTIDE SEQUENCE [LARGE SCALE GENOMIC DNA]</scope>
    <source>
        <strain evidence="3 4">SST</strain>
    </source>
</reference>
<evidence type="ECO:0000256" key="1">
    <source>
        <dbReference type="SAM" id="MobiDB-lite"/>
    </source>
</evidence>
<feature type="region of interest" description="Disordered" evidence="1">
    <location>
        <begin position="1"/>
        <end position="27"/>
    </location>
</feature>
<protein>
    <recommendedName>
        <fullName evidence="2">FAS1-like dehydratase domain-containing protein</fullName>
    </recommendedName>
</protein>
<dbReference type="InterPro" id="IPR029069">
    <property type="entry name" value="HotDog_dom_sf"/>
</dbReference>
<dbReference type="Proteomes" id="UP000256679">
    <property type="component" value="Unassembled WGS sequence"/>
</dbReference>
<evidence type="ECO:0000259" key="2">
    <source>
        <dbReference type="Pfam" id="PF13452"/>
    </source>
</evidence>
<sequence>MPKVSTPASPSGGGSVMPEDQTSNDWDHLSDQEWNEQLDRKIAEFNAGRGEMKLPVPIHDIMDNEYERGILNALVTEDLIRHFADAIGDPNPIWRNRTYAQNTRWGGIVAPPLYESCISFGSSFGGRLRVPGVARLAAGNKHDYFAPFRPGDEFHCYDKYGGFEEKKVEGKPYRMFIESVPRYFVNQRDETVAVATGRNIYLATPPSKRKAKEGGKESKVGAKYAGKDYRRYSEAELKDIHDDFDAQLAGVKRRGSQIRYWEDVVEGEELPPLAKGIYDVCDSSARTVVSCYVYAFAIKWAAMRNHLQTHPIDPLTGEHRFRRDWHYSDRAAQMFGSPLANAGGIHNEMMLVHIVTDWMGDDGFVVSMDSQDRRFNFFGDATWVKGHVARKFVDDQGRRLVELAVRAENQDGDVHTQANVLVKLVSKAD</sequence>
<dbReference type="InterPro" id="IPR039569">
    <property type="entry name" value="FAS1-like_DH_region"/>
</dbReference>
<dbReference type="EMBL" id="QFCQ01000059">
    <property type="protein sequence ID" value="RDW12921.1"/>
    <property type="molecule type" value="Genomic_DNA"/>
</dbReference>
<dbReference type="Gene3D" id="3.10.129.10">
    <property type="entry name" value="Hotdog Thioesterase"/>
    <property type="match status" value="2"/>
</dbReference>
<dbReference type="AlphaFoldDB" id="A0A3D8PCD2"/>
<dbReference type="Pfam" id="PF13452">
    <property type="entry name" value="FAS1_DH_region"/>
    <property type="match status" value="1"/>
</dbReference>